<reference evidence="2 3" key="1">
    <citation type="submission" date="2019-06" db="EMBL/GenBank/DDBJ databases">
        <title>Sequencing the genomes of 1000 actinobacteria strains.</title>
        <authorList>
            <person name="Klenk H.-P."/>
        </authorList>
    </citation>
    <scope>NUCLEOTIDE SEQUENCE [LARGE SCALE GENOMIC DNA]</scope>
    <source>
        <strain evidence="2 3">DSM 18935</strain>
    </source>
</reference>
<dbReference type="EMBL" id="VIUW01000003">
    <property type="protein sequence ID" value="TWD14590.1"/>
    <property type="molecule type" value="Genomic_DNA"/>
</dbReference>
<sequence>MLLAAAGCTGSEEPTDESSSTHVSVHELDGARVDLLAADVPIAELPETTDREASGLPPTLGIEPGQDLPGLAATDQPVRAVMLRQAETSARVHLVLYLPGAEEEYVEVDRELHGRLQDGPEPLTPQSSWISRDGHQVVVPQPGAVVVVDVAGGSVSEVAIPDETVAQAGWTASGDLLAQGRTAAWRVSDGTATRDHGSTATTSRRLITSSPGHLSMASYDEDGGIAGDRGPMPGPVNSVLGPTAVSPQGRAAAAVSLLPPVAADLGADEAIYISAPDATDDARILAFERGEGSFSGPQPSGWSGERVLLSSTFTQTQPWILEYDPAEGAVARVAELTGYVGGPRPKPGELVLHPALASPWPAVGAD</sequence>
<feature type="region of interest" description="Disordered" evidence="1">
    <location>
        <begin position="1"/>
        <end position="24"/>
    </location>
</feature>
<dbReference type="Proteomes" id="UP000315628">
    <property type="component" value="Unassembled WGS sequence"/>
</dbReference>
<proteinExistence type="predicted"/>
<keyword evidence="3" id="KW-1185">Reference proteome</keyword>
<organism evidence="2 3">
    <name type="scientific">Marihabitans asiaticum</name>
    <dbReference type="NCBI Taxonomy" id="415218"/>
    <lineage>
        <taxon>Bacteria</taxon>
        <taxon>Bacillati</taxon>
        <taxon>Actinomycetota</taxon>
        <taxon>Actinomycetes</taxon>
        <taxon>Micrococcales</taxon>
        <taxon>Intrasporangiaceae</taxon>
        <taxon>Marihabitans</taxon>
    </lineage>
</organism>
<evidence type="ECO:0000313" key="2">
    <source>
        <dbReference type="EMBL" id="TWD14590.1"/>
    </source>
</evidence>
<evidence type="ECO:0000256" key="1">
    <source>
        <dbReference type="SAM" id="MobiDB-lite"/>
    </source>
</evidence>
<dbReference type="SUPFAM" id="SSF82171">
    <property type="entry name" value="DPP6 N-terminal domain-like"/>
    <property type="match status" value="1"/>
</dbReference>
<feature type="region of interest" description="Disordered" evidence="1">
    <location>
        <begin position="45"/>
        <end position="72"/>
    </location>
</feature>
<name>A0A560WAL6_9MICO</name>
<evidence type="ECO:0000313" key="3">
    <source>
        <dbReference type="Proteomes" id="UP000315628"/>
    </source>
</evidence>
<protein>
    <submittedName>
        <fullName evidence="2">Uncharacterized protein</fullName>
    </submittedName>
</protein>
<gene>
    <name evidence="2" type="ORF">FB557_2004</name>
</gene>
<accession>A0A560WAL6</accession>
<comment type="caution">
    <text evidence="2">The sequence shown here is derived from an EMBL/GenBank/DDBJ whole genome shotgun (WGS) entry which is preliminary data.</text>
</comment>
<dbReference type="AlphaFoldDB" id="A0A560WAL6"/>